<dbReference type="GO" id="GO:0005829">
    <property type="term" value="C:cytosol"/>
    <property type="evidence" value="ECO:0007669"/>
    <property type="project" value="TreeGrafter"/>
</dbReference>
<protein>
    <recommendedName>
        <fullName evidence="1">UPF0434 protein E6H05_05685</fullName>
    </recommendedName>
</protein>
<comment type="similarity">
    <text evidence="1">Belongs to the UPF0434 family.</text>
</comment>
<dbReference type="Proteomes" id="UP000318834">
    <property type="component" value="Unassembled WGS sequence"/>
</dbReference>
<dbReference type="Gene3D" id="2.20.25.10">
    <property type="match status" value="1"/>
</dbReference>
<dbReference type="HAMAP" id="MF_01187">
    <property type="entry name" value="UPF0434"/>
    <property type="match status" value="1"/>
</dbReference>
<dbReference type="Pfam" id="PF03966">
    <property type="entry name" value="Trm112p"/>
    <property type="match status" value="1"/>
</dbReference>
<dbReference type="EMBL" id="VBAP01000039">
    <property type="protein sequence ID" value="TMI75824.1"/>
    <property type="molecule type" value="Genomic_DNA"/>
</dbReference>
<dbReference type="PANTHER" id="PTHR33505">
    <property type="entry name" value="ZGC:162634"/>
    <property type="match status" value="1"/>
</dbReference>
<gene>
    <name evidence="2" type="ORF">E6H05_05685</name>
</gene>
<proteinExistence type="inferred from homology"/>
<evidence type="ECO:0000313" key="2">
    <source>
        <dbReference type="EMBL" id="TMI75824.1"/>
    </source>
</evidence>
<sequence length="54" mass="6023">MIDEELLKILACPLDKAPVALEGDRIVCSRCGRRYPVRDGIPVMLIDEAELPTK</sequence>
<dbReference type="SUPFAM" id="SSF158997">
    <property type="entry name" value="Trm112p-like"/>
    <property type="match status" value="1"/>
</dbReference>
<accession>A0A537IWY1</accession>
<dbReference type="AlphaFoldDB" id="A0A537IWY1"/>
<dbReference type="PANTHER" id="PTHR33505:SF4">
    <property type="entry name" value="PROTEIN PREY, MITOCHONDRIAL"/>
    <property type="match status" value="1"/>
</dbReference>
<organism evidence="2 3">
    <name type="scientific">Candidatus Segetimicrobium genomatis</name>
    <dbReference type="NCBI Taxonomy" id="2569760"/>
    <lineage>
        <taxon>Bacteria</taxon>
        <taxon>Bacillati</taxon>
        <taxon>Candidatus Sysuimicrobiota</taxon>
        <taxon>Candidatus Sysuimicrobiia</taxon>
        <taxon>Candidatus Sysuimicrobiales</taxon>
        <taxon>Candidatus Segetimicrobiaceae</taxon>
        <taxon>Candidatus Segetimicrobium</taxon>
    </lineage>
</organism>
<evidence type="ECO:0000313" key="3">
    <source>
        <dbReference type="Proteomes" id="UP000318834"/>
    </source>
</evidence>
<comment type="caution">
    <text evidence="2">The sequence shown here is derived from an EMBL/GenBank/DDBJ whole genome shotgun (WGS) entry which is preliminary data.</text>
</comment>
<evidence type="ECO:0000256" key="1">
    <source>
        <dbReference type="HAMAP-Rule" id="MF_01187"/>
    </source>
</evidence>
<reference evidence="2 3" key="1">
    <citation type="journal article" date="2019" name="Nat. Microbiol.">
        <title>Mediterranean grassland soil C-N compound turnover is dependent on rainfall and depth, and is mediated by genomically divergent microorganisms.</title>
        <authorList>
            <person name="Diamond S."/>
            <person name="Andeer P.F."/>
            <person name="Li Z."/>
            <person name="Crits-Christoph A."/>
            <person name="Burstein D."/>
            <person name="Anantharaman K."/>
            <person name="Lane K.R."/>
            <person name="Thomas B.C."/>
            <person name="Pan C."/>
            <person name="Northen T.R."/>
            <person name="Banfield J.F."/>
        </authorList>
    </citation>
    <scope>NUCLEOTIDE SEQUENCE [LARGE SCALE GENOMIC DNA]</scope>
    <source>
        <strain evidence="2">NP_8</strain>
    </source>
</reference>
<dbReference type="InterPro" id="IPR005651">
    <property type="entry name" value="Trm112-like"/>
</dbReference>
<name>A0A537IWY1_9BACT</name>